<evidence type="ECO:0000313" key="1">
    <source>
        <dbReference type="EMBL" id="KKK74144.1"/>
    </source>
</evidence>
<comment type="caution">
    <text evidence="1">The sequence shown here is derived from an EMBL/GenBank/DDBJ whole genome shotgun (WGS) entry which is preliminary data.</text>
</comment>
<dbReference type="EMBL" id="LAZR01056459">
    <property type="protein sequence ID" value="KKK74144.1"/>
    <property type="molecule type" value="Genomic_DNA"/>
</dbReference>
<accession>A0A0F9A6F2</accession>
<dbReference type="AlphaFoldDB" id="A0A0F9A6F2"/>
<sequence length="60" mass="6877">MSGPYSFRDIFETPKGVEPLLCSDPESCQEYHNEADPATGEEHHYGCECGWCTYVMWTLK</sequence>
<protein>
    <submittedName>
        <fullName evidence="1">Uncharacterized protein</fullName>
    </submittedName>
</protein>
<name>A0A0F9A6F2_9ZZZZ</name>
<reference evidence="1" key="1">
    <citation type="journal article" date="2015" name="Nature">
        <title>Complex archaea that bridge the gap between prokaryotes and eukaryotes.</title>
        <authorList>
            <person name="Spang A."/>
            <person name="Saw J.H."/>
            <person name="Jorgensen S.L."/>
            <person name="Zaremba-Niedzwiedzka K."/>
            <person name="Martijn J."/>
            <person name="Lind A.E."/>
            <person name="van Eijk R."/>
            <person name="Schleper C."/>
            <person name="Guy L."/>
            <person name="Ettema T.J."/>
        </authorList>
    </citation>
    <scope>NUCLEOTIDE SEQUENCE</scope>
</reference>
<gene>
    <name evidence="1" type="ORF">LCGC14_2886700</name>
</gene>
<proteinExistence type="predicted"/>
<organism evidence="1">
    <name type="scientific">marine sediment metagenome</name>
    <dbReference type="NCBI Taxonomy" id="412755"/>
    <lineage>
        <taxon>unclassified sequences</taxon>
        <taxon>metagenomes</taxon>
        <taxon>ecological metagenomes</taxon>
    </lineage>
</organism>